<dbReference type="Gene3D" id="3.30.1240.20">
    <property type="match status" value="1"/>
</dbReference>
<dbReference type="InterPro" id="IPR023214">
    <property type="entry name" value="HAD_sf"/>
</dbReference>
<dbReference type="GO" id="GO:0006013">
    <property type="term" value="P:mannose metabolic process"/>
    <property type="evidence" value="ECO:0007669"/>
    <property type="project" value="TreeGrafter"/>
</dbReference>
<evidence type="ECO:0000256" key="5">
    <source>
        <dbReference type="ARBA" id="ARBA00012730"/>
    </source>
</evidence>
<comment type="cofactor">
    <cofactor evidence="12">
        <name>Mg(2+)</name>
        <dbReference type="ChEBI" id="CHEBI:18420"/>
    </cofactor>
</comment>
<accession>A0AA38LQ39</accession>
<dbReference type="GO" id="GO:0005829">
    <property type="term" value="C:cytosol"/>
    <property type="evidence" value="ECO:0007669"/>
    <property type="project" value="TreeGrafter"/>
</dbReference>
<dbReference type="EC" id="5.4.2.8" evidence="5 13"/>
<dbReference type="RefSeq" id="XP_052942624.1">
    <property type="nucleotide sequence ID" value="XM_053091466.1"/>
</dbReference>
<feature type="binding site" evidence="11">
    <location>
        <position position="200"/>
    </location>
    <ligand>
        <name>alpha-D-mannose 1-phosphate</name>
        <dbReference type="ChEBI" id="CHEBI:58409"/>
    </ligand>
</feature>
<dbReference type="InterPro" id="IPR036412">
    <property type="entry name" value="HAD-like_sf"/>
</dbReference>
<evidence type="ECO:0000256" key="4">
    <source>
        <dbReference type="ARBA" id="ARBA00011738"/>
    </source>
</evidence>
<comment type="similarity">
    <text evidence="3 13">Belongs to the eukaryotic PMM family.</text>
</comment>
<comment type="subunit">
    <text evidence="4 13">Homodimer.</text>
</comment>
<dbReference type="PANTHER" id="PTHR10466:SF0">
    <property type="entry name" value="PHOSPHOMANNOMUTASE"/>
    <property type="match status" value="1"/>
</dbReference>
<keyword evidence="6 13" id="KW-0963">Cytoplasm</keyword>
<evidence type="ECO:0000256" key="3">
    <source>
        <dbReference type="ARBA" id="ARBA00009736"/>
    </source>
</evidence>
<dbReference type="GO" id="GO:0004615">
    <property type="term" value="F:phosphomannomutase activity"/>
    <property type="evidence" value="ECO:0007669"/>
    <property type="project" value="UniProtKB-EC"/>
</dbReference>
<keyword evidence="9 13" id="KW-0413">Isomerase</keyword>
<gene>
    <name evidence="14" type="ORF">MKK02DRAFT_41160</name>
</gene>
<feature type="binding site" evidence="11">
    <location>
        <position position="162"/>
    </location>
    <ligand>
        <name>alpha-D-mannose 1-phosphate</name>
        <dbReference type="ChEBI" id="CHEBI:58409"/>
    </ligand>
</feature>
<feature type="active site" description="Nucleophile" evidence="10">
    <location>
        <position position="30"/>
    </location>
</feature>
<dbReference type="CDD" id="cd02585">
    <property type="entry name" value="HAD_PMM"/>
    <property type="match status" value="1"/>
</dbReference>
<dbReference type="GO" id="GO:0009298">
    <property type="term" value="P:GDP-mannose biosynthetic process"/>
    <property type="evidence" value="ECO:0007669"/>
    <property type="project" value="InterPro"/>
</dbReference>
<evidence type="ECO:0000313" key="15">
    <source>
        <dbReference type="Proteomes" id="UP001164286"/>
    </source>
</evidence>
<organism evidence="14 15">
    <name type="scientific">Dioszegia hungarica</name>
    <dbReference type="NCBI Taxonomy" id="4972"/>
    <lineage>
        <taxon>Eukaryota</taxon>
        <taxon>Fungi</taxon>
        <taxon>Dikarya</taxon>
        <taxon>Basidiomycota</taxon>
        <taxon>Agaricomycotina</taxon>
        <taxon>Tremellomycetes</taxon>
        <taxon>Tremellales</taxon>
        <taxon>Bulleribasidiaceae</taxon>
        <taxon>Dioszegia</taxon>
    </lineage>
</organism>
<feature type="binding site" evidence="12">
    <location>
        <position position="230"/>
    </location>
    <ligand>
        <name>Mg(2+)</name>
        <dbReference type="ChEBI" id="CHEBI:18420"/>
        <label>2</label>
    </ligand>
</feature>
<dbReference type="AlphaFoldDB" id="A0AA38LQ39"/>
<dbReference type="InterPro" id="IPR005002">
    <property type="entry name" value="PMM"/>
</dbReference>
<feature type="binding site" evidence="12">
    <location>
        <position position="247"/>
    </location>
    <ligand>
        <name>Mg(2+)</name>
        <dbReference type="ChEBI" id="CHEBI:18420"/>
        <label>1</label>
    </ligand>
</feature>
<name>A0AA38LQ39_9TREE</name>
<dbReference type="InterPro" id="IPR006379">
    <property type="entry name" value="HAD-SF_hydro_IIB"/>
</dbReference>
<comment type="caution">
    <text evidence="14">The sequence shown here is derived from an EMBL/GenBank/DDBJ whole genome shotgun (WGS) entry which is preliminary data.</text>
</comment>
<dbReference type="NCBIfam" id="TIGR01484">
    <property type="entry name" value="HAD-SF-IIB"/>
    <property type="match status" value="1"/>
</dbReference>
<feature type="binding site" evidence="12">
    <location>
        <position position="242"/>
    </location>
    <ligand>
        <name>Mg(2+)</name>
        <dbReference type="ChEBI" id="CHEBI:18420"/>
        <label>1</label>
    </ligand>
</feature>
<dbReference type="FunFam" id="3.30.1240.20:FF:000001">
    <property type="entry name" value="Phosphomannomutase"/>
    <property type="match status" value="1"/>
</dbReference>
<evidence type="ECO:0000256" key="2">
    <source>
        <dbReference type="ARBA" id="ARBA00004699"/>
    </source>
</evidence>
<dbReference type="Proteomes" id="UP001164286">
    <property type="component" value="Unassembled WGS sequence"/>
</dbReference>
<dbReference type="SFLD" id="SFLDF00445">
    <property type="entry name" value="alpha-phosphomannomutase"/>
    <property type="match status" value="1"/>
</dbReference>
<evidence type="ECO:0000256" key="6">
    <source>
        <dbReference type="ARBA" id="ARBA00022490"/>
    </source>
</evidence>
<feature type="binding site" evidence="11">
    <location>
        <position position="202"/>
    </location>
    <ligand>
        <name>alpha-D-mannose 1-phosphate</name>
        <dbReference type="ChEBI" id="CHEBI:58409"/>
    </ligand>
</feature>
<comment type="catalytic activity">
    <reaction evidence="13">
        <text>alpha-D-mannose 1-phosphate = D-mannose 6-phosphate</text>
        <dbReference type="Rhea" id="RHEA:11140"/>
        <dbReference type="ChEBI" id="CHEBI:58409"/>
        <dbReference type="ChEBI" id="CHEBI:58735"/>
        <dbReference type="EC" id="5.4.2.8"/>
    </reaction>
</comment>
<feature type="binding site" evidence="12">
    <location>
        <position position="32"/>
    </location>
    <ligand>
        <name>Mg(2+)</name>
        <dbReference type="ChEBI" id="CHEBI:18420"/>
        <label>1</label>
    </ligand>
</feature>
<feature type="binding site" evidence="12">
    <location>
        <position position="244"/>
    </location>
    <ligand>
        <name>Mg(2+)</name>
        <dbReference type="ChEBI" id="CHEBI:18420"/>
        <label>1</label>
    </ligand>
</feature>
<evidence type="ECO:0000256" key="1">
    <source>
        <dbReference type="ARBA" id="ARBA00004496"/>
    </source>
</evidence>
<reference evidence="14" key="1">
    <citation type="journal article" date="2022" name="G3 (Bethesda)">
        <title>High quality genome of the basidiomycete yeast Dioszegia hungarica PDD-24b-2 isolated from cloud water.</title>
        <authorList>
            <person name="Jarrige D."/>
            <person name="Haridas S."/>
            <person name="Bleykasten-Grosshans C."/>
            <person name="Joly M."/>
            <person name="Nadalig T."/>
            <person name="Sancelme M."/>
            <person name="Vuilleumier S."/>
            <person name="Grigoriev I.V."/>
            <person name="Amato P."/>
            <person name="Bringel F."/>
        </authorList>
    </citation>
    <scope>NUCLEOTIDE SEQUENCE</scope>
    <source>
        <strain evidence="14">PDD-24b-2</strain>
    </source>
</reference>
<dbReference type="SFLD" id="SFLDG01140">
    <property type="entry name" value="C2.B:_Phosphomannomutase_and_P"/>
    <property type="match status" value="1"/>
</dbReference>
<comment type="pathway">
    <text evidence="2 13">Nucleotide-sugar biosynthesis; GDP-alpha-D-mannose biosynthesis; alpha-D-mannose 1-phosphate from D-fructose 6-phosphate: step 2/2.</text>
</comment>
<sequence>MATTTPQNVFPKGVLPFAERKHPKTICMFDVDGTLSLARQSATPEMHAALKKLRGYTAVAFVGGSDLVKIVEQLEVKGEDVIENFDYCFSENGLTAFKLGQPLASASFIEHVGEEEYKNLVNFVLRYFSELDIPIKRGTFIEYRRGMVNMSPIGRACSLEERAAFYKYDQEHKVREKMVKILQEKFAHLGLTFAIGGQISFDVFPHGWDKTYSLGHIENEGFDQIHFFGDKTFPGGNDYEIFEDPRTIGHTVTSPEHTQQLLEELFFSKA</sequence>
<dbReference type="PANTHER" id="PTHR10466">
    <property type="entry name" value="PHOSPHOMANNOMUTASE"/>
    <property type="match status" value="1"/>
</dbReference>
<dbReference type="SFLD" id="SFLDG01143">
    <property type="entry name" value="C2.B.3:_Phosphomannomutase_Lik"/>
    <property type="match status" value="1"/>
</dbReference>
<evidence type="ECO:0000256" key="8">
    <source>
        <dbReference type="ARBA" id="ARBA00022842"/>
    </source>
</evidence>
<dbReference type="SFLD" id="SFLDS00003">
    <property type="entry name" value="Haloacid_Dehalogenase"/>
    <property type="match status" value="1"/>
</dbReference>
<evidence type="ECO:0000313" key="14">
    <source>
        <dbReference type="EMBL" id="KAI9632847.1"/>
    </source>
</evidence>
<evidence type="ECO:0000256" key="9">
    <source>
        <dbReference type="ARBA" id="ARBA00023235"/>
    </source>
</evidence>
<evidence type="ECO:0000256" key="13">
    <source>
        <dbReference type="RuleBase" id="RU361118"/>
    </source>
</evidence>
<feature type="binding site" evidence="11">
    <location>
        <position position="144"/>
    </location>
    <ligand>
        <name>alpha-D-mannose 1-phosphate</name>
        <dbReference type="ChEBI" id="CHEBI:58409"/>
    </ligand>
</feature>
<evidence type="ECO:0000256" key="7">
    <source>
        <dbReference type="ARBA" id="ARBA00022723"/>
    </source>
</evidence>
<comment type="function">
    <text evidence="13">Involved in the synthesis of the GDP-mannose and dolichol-phosphate-mannose required for a number of critical mannosyl transfer reactions.</text>
</comment>
<evidence type="ECO:0000256" key="12">
    <source>
        <dbReference type="PIRSR" id="PIRSR605002-3"/>
    </source>
</evidence>
<proteinExistence type="inferred from homology"/>
<evidence type="ECO:0000256" key="10">
    <source>
        <dbReference type="PIRSR" id="PIRSR605002-1"/>
    </source>
</evidence>
<dbReference type="SUPFAM" id="SSF56784">
    <property type="entry name" value="HAD-like"/>
    <property type="match status" value="1"/>
</dbReference>
<dbReference type="GeneID" id="77730671"/>
<protein>
    <recommendedName>
        <fullName evidence="5 13">Phosphomannomutase</fullName>
        <ecNumber evidence="5 13">5.4.2.8</ecNumber>
    </recommendedName>
</protein>
<feature type="binding site" evidence="11">
    <location>
        <position position="155"/>
    </location>
    <ligand>
        <name>alpha-D-mannose 1-phosphate</name>
        <dbReference type="ChEBI" id="CHEBI:58409"/>
    </ligand>
</feature>
<feature type="binding site" evidence="11">
    <location>
        <position position="39"/>
    </location>
    <ligand>
        <name>alpha-D-mannose 1-phosphate</name>
        <dbReference type="ChEBI" id="CHEBI:58409"/>
    </ligand>
</feature>
<dbReference type="GO" id="GO:0046872">
    <property type="term" value="F:metal ion binding"/>
    <property type="evidence" value="ECO:0007669"/>
    <property type="project" value="UniProtKB-KW"/>
</dbReference>
<dbReference type="Pfam" id="PF03332">
    <property type="entry name" value="PMM"/>
    <property type="match status" value="1"/>
</dbReference>
<dbReference type="InterPro" id="IPR043169">
    <property type="entry name" value="PMM_cap"/>
</dbReference>
<dbReference type="EMBL" id="JAKWFO010000014">
    <property type="protein sequence ID" value="KAI9632847.1"/>
    <property type="molecule type" value="Genomic_DNA"/>
</dbReference>
<feature type="active site" description="Proton donor/acceptor" evidence="10">
    <location>
        <position position="32"/>
    </location>
</feature>
<keyword evidence="7 12" id="KW-0479">Metal-binding</keyword>
<dbReference type="Gene3D" id="3.40.50.1000">
    <property type="entry name" value="HAD superfamily/HAD-like"/>
    <property type="match status" value="1"/>
</dbReference>
<keyword evidence="8 12" id="KW-0460">Magnesium</keyword>
<keyword evidence="15" id="KW-1185">Reference proteome</keyword>
<feature type="binding site" evidence="12">
    <location>
        <position position="30"/>
    </location>
    <ligand>
        <name>Mg(2+)</name>
        <dbReference type="ChEBI" id="CHEBI:18420"/>
        <label>1</label>
    </ligand>
</feature>
<dbReference type="GO" id="GO:0006487">
    <property type="term" value="P:protein N-linked glycosylation"/>
    <property type="evidence" value="ECO:0007669"/>
    <property type="project" value="TreeGrafter"/>
</dbReference>
<comment type="subcellular location">
    <subcellularLocation>
        <location evidence="1 13">Cytoplasm</location>
    </subcellularLocation>
</comment>
<evidence type="ECO:0000256" key="11">
    <source>
        <dbReference type="PIRSR" id="PIRSR605002-2"/>
    </source>
</evidence>